<proteinExistence type="inferred from homology"/>
<evidence type="ECO:0000259" key="12">
    <source>
        <dbReference type="Pfam" id="PF20929"/>
    </source>
</evidence>
<organism evidence="13 14">
    <name type="scientific">Gasterosteus aculeatus aculeatus</name>
    <name type="common">three-spined stickleback</name>
    <dbReference type="NCBI Taxonomy" id="481459"/>
    <lineage>
        <taxon>Eukaryota</taxon>
        <taxon>Metazoa</taxon>
        <taxon>Chordata</taxon>
        <taxon>Craniata</taxon>
        <taxon>Vertebrata</taxon>
        <taxon>Euteleostomi</taxon>
        <taxon>Actinopterygii</taxon>
        <taxon>Neopterygii</taxon>
        <taxon>Teleostei</taxon>
        <taxon>Neoteleostei</taxon>
        <taxon>Acanthomorphata</taxon>
        <taxon>Eupercaria</taxon>
        <taxon>Perciformes</taxon>
        <taxon>Cottioidei</taxon>
        <taxon>Gasterosteales</taxon>
        <taxon>Gasterosteidae</taxon>
        <taxon>Gasterosteus</taxon>
    </lineage>
</organism>
<protein>
    <submittedName>
        <fullName evidence="13">Programmed cell death 10a</fullName>
    </submittedName>
</protein>
<dbReference type="GO" id="GO:0000139">
    <property type="term" value="C:Golgi membrane"/>
    <property type="evidence" value="ECO:0007669"/>
    <property type="project" value="UniProtKB-SubCell"/>
</dbReference>
<keyword evidence="7" id="KW-0037">Angiogenesis</keyword>
<dbReference type="GO" id="GO:0090443">
    <property type="term" value="C:FAR/SIN/STRIPAK complex"/>
    <property type="evidence" value="ECO:0007669"/>
    <property type="project" value="TreeGrafter"/>
</dbReference>
<evidence type="ECO:0000313" key="14">
    <source>
        <dbReference type="Proteomes" id="UP000007635"/>
    </source>
</evidence>
<evidence type="ECO:0000256" key="6">
    <source>
        <dbReference type="ARBA" id="ARBA00022490"/>
    </source>
</evidence>
<name>A0AAQ4PFY6_GASAC</name>
<feature type="region of interest" description="Disordered" evidence="11">
    <location>
        <begin position="157"/>
        <end position="203"/>
    </location>
</feature>
<dbReference type="InterPro" id="IPR048288">
    <property type="entry name" value="PDCD10_N"/>
</dbReference>
<keyword evidence="6" id="KW-0963">Cytoplasm</keyword>
<dbReference type="PANTHER" id="PTHR13250:SF1">
    <property type="entry name" value="PROGRAMMED CELL DEATH PROTEIN 10"/>
    <property type="match status" value="1"/>
</dbReference>
<evidence type="ECO:0000313" key="13">
    <source>
        <dbReference type="Ensembl" id="ENSGACP00000037682.1"/>
    </source>
</evidence>
<evidence type="ECO:0000256" key="1">
    <source>
        <dbReference type="ARBA" id="ARBA00004255"/>
    </source>
</evidence>
<dbReference type="GeneTree" id="ENSGT00390000017913"/>
<comment type="similarity">
    <text evidence="4">Belongs to the PDCD10 family.</text>
</comment>
<dbReference type="RefSeq" id="XP_040032965.1">
    <property type="nucleotide sequence ID" value="XM_040177031.1"/>
</dbReference>
<keyword evidence="14" id="KW-1185">Reference proteome</keyword>
<reference evidence="13" key="3">
    <citation type="submission" date="2025-09" db="UniProtKB">
        <authorList>
            <consortium name="Ensembl"/>
        </authorList>
    </citation>
    <scope>IDENTIFICATION</scope>
</reference>
<evidence type="ECO:0000256" key="8">
    <source>
        <dbReference type="ARBA" id="ARBA00022703"/>
    </source>
</evidence>
<reference evidence="13 14" key="1">
    <citation type="journal article" date="2021" name="G3 (Bethesda)">
        <title>Improved contiguity of the threespine stickleback genome using long-read sequencing.</title>
        <authorList>
            <person name="Nath S."/>
            <person name="Shaw D.E."/>
            <person name="White M.A."/>
        </authorList>
    </citation>
    <scope>NUCLEOTIDE SEQUENCE [LARGE SCALE GENOMIC DNA]</scope>
    <source>
        <strain evidence="13 14">Lake Benthic</strain>
    </source>
</reference>
<dbReference type="PANTHER" id="PTHR13250">
    <property type="entry name" value="TF-1 CELL APOPTOSIS RELATED PROTEIN-15"/>
    <property type="match status" value="1"/>
</dbReference>
<dbReference type="GO" id="GO:0001525">
    <property type="term" value="P:angiogenesis"/>
    <property type="evidence" value="ECO:0007669"/>
    <property type="project" value="UniProtKB-KW"/>
</dbReference>
<dbReference type="Gene3D" id="1.20.120.330">
    <property type="entry name" value="Nucleotidyltransferases domain 2"/>
    <property type="match status" value="1"/>
</dbReference>
<dbReference type="CTD" id="393527"/>
<dbReference type="Pfam" id="PF20929">
    <property type="entry name" value="PDCD10_N"/>
    <property type="match status" value="1"/>
</dbReference>
<accession>A0AAQ4PFY6</accession>
<evidence type="ECO:0000256" key="4">
    <source>
        <dbReference type="ARBA" id="ARBA00009181"/>
    </source>
</evidence>
<evidence type="ECO:0000256" key="2">
    <source>
        <dbReference type="ARBA" id="ARBA00004413"/>
    </source>
</evidence>
<dbReference type="GO" id="GO:0005886">
    <property type="term" value="C:plasma membrane"/>
    <property type="evidence" value="ECO:0007669"/>
    <property type="project" value="UniProtKB-SubCell"/>
</dbReference>
<dbReference type="InterPro" id="IPR046409">
    <property type="entry name" value="PDC10_dimerisation_sf"/>
</dbReference>
<keyword evidence="8" id="KW-0053">Apoptosis</keyword>
<evidence type="ECO:0000256" key="5">
    <source>
        <dbReference type="ARBA" id="ARBA00022475"/>
    </source>
</evidence>
<reference evidence="13" key="2">
    <citation type="submission" date="2025-08" db="UniProtKB">
        <authorList>
            <consortium name="Ensembl"/>
        </authorList>
    </citation>
    <scope>IDENTIFICATION</scope>
</reference>
<feature type="domain" description="Programmed cell death protein 10 dimerisation" evidence="12">
    <location>
        <begin position="13"/>
        <end position="70"/>
    </location>
</feature>
<evidence type="ECO:0000256" key="3">
    <source>
        <dbReference type="ARBA" id="ARBA00004496"/>
    </source>
</evidence>
<evidence type="ECO:0000256" key="7">
    <source>
        <dbReference type="ARBA" id="ARBA00022657"/>
    </source>
</evidence>
<dbReference type="GO" id="GO:0006915">
    <property type="term" value="P:apoptotic process"/>
    <property type="evidence" value="ECO:0007669"/>
    <property type="project" value="UniProtKB-KW"/>
</dbReference>
<comment type="subcellular location">
    <subcellularLocation>
        <location evidence="2">Cell membrane</location>
        <topology evidence="2">Peripheral membrane protein</topology>
        <orientation evidence="2">Cytoplasmic side</orientation>
    </subcellularLocation>
    <subcellularLocation>
        <location evidence="3">Cytoplasm</location>
    </subcellularLocation>
    <subcellularLocation>
        <location evidence="1">Golgi apparatus membrane</location>
        <topology evidence="1">Peripheral membrane protein</topology>
        <orientation evidence="1">Cytoplasmic side</orientation>
    </subcellularLocation>
</comment>
<evidence type="ECO:0000256" key="9">
    <source>
        <dbReference type="ARBA" id="ARBA00023034"/>
    </source>
</evidence>
<dbReference type="Ensembl" id="ENSGACT00000086888.1">
    <property type="protein sequence ID" value="ENSGACP00000037682.1"/>
    <property type="gene ID" value="ENSGACG00000007171.2"/>
</dbReference>
<dbReference type="Pfam" id="PF06840">
    <property type="entry name" value="PDC10_C"/>
    <property type="match status" value="1"/>
</dbReference>
<sequence length="203" mass="23388">MTMDDMKNEADAASIVSMALYTVMYPVFNQLEKVNLSAAQTLRAAIIKAEKENPGLTQDIVMKILEKKNVKIDYHESLLRMAADDVEEFTIDRREPEFQELNERARALKHILSTIPDEIYDRAGFLQSIKDIASAIKELLDMVNTVFRKYQYQNKRSDERLCQRQPAHPPNQHDTAGLQDRGVAPNTHTHTHTHTHTFLLENR</sequence>
<dbReference type="GO" id="GO:1903358">
    <property type="term" value="P:regulation of Golgi organization"/>
    <property type="evidence" value="ECO:0007669"/>
    <property type="project" value="TreeGrafter"/>
</dbReference>
<evidence type="ECO:0000256" key="10">
    <source>
        <dbReference type="ARBA" id="ARBA00023136"/>
    </source>
</evidence>
<evidence type="ECO:0000256" key="11">
    <source>
        <dbReference type="SAM" id="MobiDB-lite"/>
    </source>
</evidence>
<dbReference type="Gene3D" id="1.10.12.70">
    <property type="match status" value="1"/>
</dbReference>
<dbReference type="InterPro" id="IPR009652">
    <property type="entry name" value="PDCD10"/>
</dbReference>
<dbReference type="GeneID" id="120819527"/>
<dbReference type="AlphaFoldDB" id="A0AAQ4PFY6"/>
<keyword evidence="10" id="KW-0472">Membrane</keyword>
<dbReference type="GO" id="GO:0019901">
    <property type="term" value="F:protein kinase binding"/>
    <property type="evidence" value="ECO:0007669"/>
    <property type="project" value="TreeGrafter"/>
</dbReference>
<dbReference type="Proteomes" id="UP000007635">
    <property type="component" value="Chromosome I"/>
</dbReference>
<keyword evidence="5" id="KW-1003">Cell membrane</keyword>
<keyword evidence="9" id="KW-0333">Golgi apparatus</keyword>